<evidence type="ECO:0000313" key="7">
    <source>
        <dbReference type="EMBL" id="KAG6472734.1"/>
    </source>
</evidence>
<dbReference type="GO" id="GO:0004497">
    <property type="term" value="F:monooxygenase activity"/>
    <property type="evidence" value="ECO:0007669"/>
    <property type="project" value="UniProtKB-KW"/>
</dbReference>
<keyword evidence="3 5" id="KW-0560">Oxidoreductase</keyword>
<keyword evidence="5" id="KW-0503">Monooxygenase</keyword>
<evidence type="ECO:0000256" key="4">
    <source>
        <dbReference type="ARBA" id="ARBA00023004"/>
    </source>
</evidence>
<keyword evidence="6" id="KW-0812">Transmembrane</keyword>
<dbReference type="OrthoDB" id="1470350at2759"/>
<name>A0A8J5CEQ2_ZINOF</name>
<evidence type="ECO:0000256" key="1">
    <source>
        <dbReference type="ARBA" id="ARBA00010617"/>
    </source>
</evidence>
<keyword evidence="8" id="KW-1185">Reference proteome</keyword>
<keyword evidence="6" id="KW-1133">Transmembrane helix</keyword>
<organism evidence="7 8">
    <name type="scientific">Zingiber officinale</name>
    <name type="common">Ginger</name>
    <name type="synonym">Amomum zingiber</name>
    <dbReference type="NCBI Taxonomy" id="94328"/>
    <lineage>
        <taxon>Eukaryota</taxon>
        <taxon>Viridiplantae</taxon>
        <taxon>Streptophyta</taxon>
        <taxon>Embryophyta</taxon>
        <taxon>Tracheophyta</taxon>
        <taxon>Spermatophyta</taxon>
        <taxon>Magnoliopsida</taxon>
        <taxon>Liliopsida</taxon>
        <taxon>Zingiberales</taxon>
        <taxon>Zingiberaceae</taxon>
        <taxon>Zingiber</taxon>
    </lineage>
</organism>
<keyword evidence="4 5" id="KW-0408">Iron</keyword>
<proteinExistence type="inferred from homology"/>
<accession>A0A8J5CEQ2</accession>
<dbReference type="GO" id="GO:0005506">
    <property type="term" value="F:iron ion binding"/>
    <property type="evidence" value="ECO:0007669"/>
    <property type="project" value="InterPro"/>
</dbReference>
<keyword evidence="5" id="KW-0349">Heme</keyword>
<evidence type="ECO:0000313" key="8">
    <source>
        <dbReference type="Proteomes" id="UP000734854"/>
    </source>
</evidence>
<evidence type="ECO:0000256" key="6">
    <source>
        <dbReference type="SAM" id="Phobius"/>
    </source>
</evidence>
<protein>
    <recommendedName>
        <fullName evidence="9">Cytochrome P450</fullName>
    </recommendedName>
</protein>
<dbReference type="InterPro" id="IPR017972">
    <property type="entry name" value="Cyt_P450_CS"/>
</dbReference>
<comment type="caution">
    <text evidence="7">The sequence shown here is derived from an EMBL/GenBank/DDBJ whole genome shotgun (WGS) entry which is preliminary data.</text>
</comment>
<evidence type="ECO:0000256" key="3">
    <source>
        <dbReference type="ARBA" id="ARBA00023002"/>
    </source>
</evidence>
<dbReference type="InterPro" id="IPR001128">
    <property type="entry name" value="Cyt_P450"/>
</dbReference>
<gene>
    <name evidence="7" type="ORF">ZIOFF_070211</name>
</gene>
<dbReference type="Proteomes" id="UP000734854">
    <property type="component" value="Unassembled WGS sequence"/>
</dbReference>
<reference evidence="7 8" key="1">
    <citation type="submission" date="2020-08" db="EMBL/GenBank/DDBJ databases">
        <title>Plant Genome Project.</title>
        <authorList>
            <person name="Zhang R.-G."/>
        </authorList>
    </citation>
    <scope>NUCLEOTIDE SEQUENCE [LARGE SCALE GENOMIC DNA]</scope>
    <source>
        <tissue evidence="7">Rhizome</tissue>
    </source>
</reference>
<dbReference type="AlphaFoldDB" id="A0A8J5CEQ2"/>
<feature type="transmembrane region" description="Helical" evidence="6">
    <location>
        <begin position="6"/>
        <end position="23"/>
    </location>
</feature>
<dbReference type="GO" id="GO:0020037">
    <property type="term" value="F:heme binding"/>
    <property type="evidence" value="ECO:0007669"/>
    <property type="project" value="InterPro"/>
</dbReference>
<evidence type="ECO:0000256" key="5">
    <source>
        <dbReference type="RuleBase" id="RU000461"/>
    </source>
</evidence>
<dbReference type="GO" id="GO:0016705">
    <property type="term" value="F:oxidoreductase activity, acting on paired donors, with incorporation or reduction of molecular oxygen"/>
    <property type="evidence" value="ECO:0007669"/>
    <property type="project" value="InterPro"/>
</dbReference>
<comment type="similarity">
    <text evidence="1 5">Belongs to the cytochrome P450 family.</text>
</comment>
<dbReference type="PROSITE" id="PS00086">
    <property type="entry name" value="CYTOCHROME_P450"/>
    <property type="match status" value="1"/>
</dbReference>
<keyword evidence="2 5" id="KW-0479">Metal-binding</keyword>
<dbReference type="CDD" id="cd11064">
    <property type="entry name" value="CYP86A"/>
    <property type="match status" value="1"/>
</dbReference>
<keyword evidence="6" id="KW-0472">Membrane</keyword>
<dbReference type="EMBL" id="JACMSC010000020">
    <property type="protein sequence ID" value="KAG6472734.1"/>
    <property type="molecule type" value="Genomic_DNA"/>
</dbReference>
<evidence type="ECO:0008006" key="9">
    <source>
        <dbReference type="Google" id="ProtNLM"/>
    </source>
</evidence>
<evidence type="ECO:0000256" key="2">
    <source>
        <dbReference type="ARBA" id="ARBA00022723"/>
    </source>
</evidence>
<sequence length="494" mass="55896">MEISLVSFVFPTFLLFFFFLLLFKRRSTPTPPNYAPLKGYPVVGNIPYLIKNSHRILDWSAQLIPLSPTGTVTVAPFVFTADPANVEHVTKTRFANYHKPEPIIAAISDCLGRGLATTNGAEWRIHRKAATNEFSTASLRAFAYESACRTLTAQLLPLLLRVSRSGEVLDLTDALERFAFDHTCSLVFGEGAGCLGGEEGCEGDRFFCAFETAARLCVERAKQPFTLVWRIKKWLRVGSERRLLEAMEIVHAYVDRRMRRRPAADSSGWRDDLISRFTAGGHSEEFVRDNLISFVLAGRDTTPSALTWFFWVLSSRPDVVAQIREEIERIRSGRRQGETLLTQDDLKQMNYLQAAISETLRLYPPVPLVPRECLEDDELPDGARVLRGWVVMYNAHAMGRREALWGRDCEEYRPERWLEEGVFRPRSSSVYPAFNAGARACVGKEVAHLLMKVVGASVLEKFDVEVVEASGRRRLLMAMKMEGGLQVKLKQRRA</sequence>
<dbReference type="Pfam" id="PF00067">
    <property type="entry name" value="p450"/>
    <property type="match status" value="1"/>
</dbReference>
<dbReference type="PANTHER" id="PTHR24296">
    <property type="entry name" value="CYTOCHROME P450"/>
    <property type="match status" value="1"/>
</dbReference>